<proteinExistence type="predicted"/>
<keyword evidence="3" id="KW-0560">Oxidoreductase</keyword>
<sequence length="162" mass="18621">MGEVPQGNKDNMTRQDKFGAEDVFDLTRRQLLNAYTCTECGRCTDECPANKTGKRLSPRKIMMDIRDRMEELISKGDEVKENTLLYNYISPEEIWACTTCAACIEACPIDINPMRIIMDMRQFLVMEKSEMTLAITMMMNAVENNGAPWVYNKEDRLNWANG</sequence>
<feature type="domain" description="4Fe-4S ferredoxin-type" evidence="6">
    <location>
        <begin position="85"/>
        <end position="117"/>
    </location>
</feature>
<evidence type="ECO:0000313" key="7">
    <source>
        <dbReference type="EMBL" id="GFR68679.1"/>
    </source>
</evidence>
<dbReference type="EMBL" id="BMAT01011217">
    <property type="protein sequence ID" value="GFR68679.1"/>
    <property type="molecule type" value="Genomic_DNA"/>
</dbReference>
<evidence type="ECO:0000259" key="6">
    <source>
        <dbReference type="PROSITE" id="PS51379"/>
    </source>
</evidence>
<reference evidence="7 8" key="1">
    <citation type="journal article" date="2021" name="Elife">
        <title>Chloroplast acquisition without the gene transfer in kleptoplastic sea slugs, Plakobranchus ocellatus.</title>
        <authorList>
            <person name="Maeda T."/>
            <person name="Takahashi S."/>
            <person name="Yoshida T."/>
            <person name="Shimamura S."/>
            <person name="Takaki Y."/>
            <person name="Nagai Y."/>
            <person name="Toyoda A."/>
            <person name="Suzuki Y."/>
            <person name="Arimoto A."/>
            <person name="Ishii H."/>
            <person name="Satoh N."/>
            <person name="Nishiyama T."/>
            <person name="Hasebe M."/>
            <person name="Maruyama T."/>
            <person name="Minagawa J."/>
            <person name="Obokata J."/>
            <person name="Shigenobu S."/>
        </authorList>
    </citation>
    <scope>NUCLEOTIDE SEQUENCE [LARGE SCALE GENOMIC DNA]</scope>
</reference>
<comment type="caution">
    <text evidence="7">The sequence shown here is derived from an EMBL/GenBank/DDBJ whole genome shotgun (WGS) entry which is preliminary data.</text>
</comment>
<keyword evidence="4" id="KW-0408">Iron</keyword>
<feature type="domain" description="4Fe-4S ferredoxin-type" evidence="6">
    <location>
        <begin position="28"/>
        <end position="59"/>
    </location>
</feature>
<keyword evidence="1" id="KW-0004">4Fe-4S</keyword>
<dbReference type="PROSITE" id="PS00198">
    <property type="entry name" value="4FE4S_FER_1"/>
    <property type="match status" value="1"/>
</dbReference>
<keyword evidence="5" id="KW-0411">Iron-sulfur</keyword>
<dbReference type="GO" id="GO:0005886">
    <property type="term" value="C:plasma membrane"/>
    <property type="evidence" value="ECO:0007669"/>
    <property type="project" value="TreeGrafter"/>
</dbReference>
<dbReference type="PANTHER" id="PTHR43255:SF1">
    <property type="entry name" value="IRON-SULFUR-BINDING OXIDOREDUCTASE FADF-RELATED"/>
    <property type="match status" value="1"/>
</dbReference>
<accession>A0AAV4F6S1</accession>
<dbReference type="GO" id="GO:0051539">
    <property type="term" value="F:4 iron, 4 sulfur cluster binding"/>
    <property type="evidence" value="ECO:0007669"/>
    <property type="project" value="UniProtKB-KW"/>
</dbReference>
<dbReference type="InterPro" id="IPR017896">
    <property type="entry name" value="4Fe4S_Fe-S-bd"/>
</dbReference>
<gene>
    <name evidence="7" type="ORF">ElyMa_005614300</name>
</gene>
<dbReference type="AlphaFoldDB" id="A0AAV4F6S1"/>
<dbReference type="InterPro" id="IPR017900">
    <property type="entry name" value="4Fe4S_Fe_S_CS"/>
</dbReference>
<name>A0AAV4F6S1_9GAST</name>
<evidence type="ECO:0000256" key="2">
    <source>
        <dbReference type="ARBA" id="ARBA00022723"/>
    </source>
</evidence>
<dbReference type="InterPro" id="IPR051460">
    <property type="entry name" value="HdrC_iron-sulfur_subunit"/>
</dbReference>
<evidence type="ECO:0000256" key="3">
    <source>
        <dbReference type="ARBA" id="ARBA00023002"/>
    </source>
</evidence>
<evidence type="ECO:0000256" key="1">
    <source>
        <dbReference type="ARBA" id="ARBA00022485"/>
    </source>
</evidence>
<evidence type="ECO:0000313" key="8">
    <source>
        <dbReference type="Proteomes" id="UP000762676"/>
    </source>
</evidence>
<dbReference type="Proteomes" id="UP000762676">
    <property type="component" value="Unassembled WGS sequence"/>
</dbReference>
<dbReference type="PROSITE" id="PS51379">
    <property type="entry name" value="4FE4S_FER_2"/>
    <property type="match status" value="2"/>
</dbReference>
<keyword evidence="8" id="KW-1185">Reference proteome</keyword>
<dbReference type="Pfam" id="PF13187">
    <property type="entry name" value="Fer4_9"/>
    <property type="match status" value="1"/>
</dbReference>
<evidence type="ECO:0000256" key="4">
    <source>
        <dbReference type="ARBA" id="ARBA00023004"/>
    </source>
</evidence>
<dbReference type="GO" id="GO:0046872">
    <property type="term" value="F:metal ion binding"/>
    <property type="evidence" value="ECO:0007669"/>
    <property type="project" value="UniProtKB-KW"/>
</dbReference>
<organism evidence="7 8">
    <name type="scientific">Elysia marginata</name>
    <dbReference type="NCBI Taxonomy" id="1093978"/>
    <lineage>
        <taxon>Eukaryota</taxon>
        <taxon>Metazoa</taxon>
        <taxon>Spiralia</taxon>
        <taxon>Lophotrochozoa</taxon>
        <taxon>Mollusca</taxon>
        <taxon>Gastropoda</taxon>
        <taxon>Heterobranchia</taxon>
        <taxon>Euthyneura</taxon>
        <taxon>Panpulmonata</taxon>
        <taxon>Sacoglossa</taxon>
        <taxon>Placobranchoidea</taxon>
        <taxon>Plakobranchidae</taxon>
        <taxon>Elysia</taxon>
    </lineage>
</organism>
<evidence type="ECO:0000256" key="5">
    <source>
        <dbReference type="ARBA" id="ARBA00023014"/>
    </source>
</evidence>
<keyword evidence="2" id="KW-0479">Metal-binding</keyword>
<dbReference type="SUPFAM" id="SSF46548">
    <property type="entry name" value="alpha-helical ferredoxin"/>
    <property type="match status" value="1"/>
</dbReference>
<dbReference type="Gene3D" id="1.10.1060.10">
    <property type="entry name" value="Alpha-helical ferredoxin"/>
    <property type="match status" value="1"/>
</dbReference>
<dbReference type="InterPro" id="IPR009051">
    <property type="entry name" value="Helical_ferredxn"/>
</dbReference>
<dbReference type="GO" id="GO:0016491">
    <property type="term" value="F:oxidoreductase activity"/>
    <property type="evidence" value="ECO:0007669"/>
    <property type="project" value="UniProtKB-KW"/>
</dbReference>
<protein>
    <submittedName>
        <fullName evidence="7">Fe-S oxidoreductase-like protein</fullName>
    </submittedName>
</protein>
<dbReference type="PANTHER" id="PTHR43255">
    <property type="entry name" value="IRON-SULFUR-BINDING OXIDOREDUCTASE FADF-RELATED-RELATED"/>
    <property type="match status" value="1"/>
</dbReference>